<comment type="caution">
    <text evidence="3">The sequence shown here is derived from an EMBL/GenBank/DDBJ whole genome shotgun (WGS) entry which is preliminary data.</text>
</comment>
<evidence type="ECO:0000313" key="3">
    <source>
        <dbReference type="EMBL" id="GAM15665.1"/>
    </source>
</evidence>
<sequence>MNENLDQLKDLDVNMYIISKDTPEQQRELYDALAREYGKSLPFISDPDLKMVERFDMKNGDVAYRGYGLLDEKGNVIFHTVNDHWGEQFDQTVKEIKDEYHSLSQ</sequence>
<keyword evidence="4" id="KW-1185">Reference proteome</keyword>
<dbReference type="InterPro" id="IPR036249">
    <property type="entry name" value="Thioredoxin-like_sf"/>
</dbReference>
<evidence type="ECO:0000313" key="4">
    <source>
        <dbReference type="Proteomes" id="UP000031014"/>
    </source>
</evidence>
<dbReference type="InterPro" id="IPR000866">
    <property type="entry name" value="AhpC/TSA"/>
</dbReference>
<evidence type="ECO:0000259" key="2">
    <source>
        <dbReference type="Pfam" id="PF00578"/>
    </source>
</evidence>
<dbReference type="AlphaFoldDB" id="A0A0A8X6R0"/>
<proteinExistence type="predicted"/>
<dbReference type="STRING" id="1321606.SAMD00020551_3822"/>
<evidence type="ECO:0000256" key="1">
    <source>
        <dbReference type="ARBA" id="ARBA00023157"/>
    </source>
</evidence>
<dbReference type="GO" id="GO:0016209">
    <property type="term" value="F:antioxidant activity"/>
    <property type="evidence" value="ECO:0007669"/>
    <property type="project" value="InterPro"/>
</dbReference>
<organism evidence="3 4">
    <name type="scientific">Mesobacillus selenatarsenatis (strain DSM 18680 / JCM 14380 / FERM P-15431 / SF-1)</name>
    <dbReference type="NCBI Taxonomy" id="1321606"/>
    <lineage>
        <taxon>Bacteria</taxon>
        <taxon>Bacillati</taxon>
        <taxon>Bacillota</taxon>
        <taxon>Bacilli</taxon>
        <taxon>Bacillales</taxon>
        <taxon>Bacillaceae</taxon>
        <taxon>Mesobacillus</taxon>
    </lineage>
</organism>
<dbReference type="Gene3D" id="3.40.30.10">
    <property type="entry name" value="Glutaredoxin"/>
    <property type="match status" value="1"/>
</dbReference>
<name>A0A0A8X6R0_MESS1</name>
<dbReference type="SUPFAM" id="SSF52833">
    <property type="entry name" value="Thioredoxin-like"/>
    <property type="match status" value="1"/>
</dbReference>
<feature type="domain" description="Alkyl hydroperoxide reductase subunit C/ Thiol specific antioxidant" evidence="2">
    <location>
        <begin position="1"/>
        <end position="77"/>
    </location>
</feature>
<keyword evidence="1" id="KW-1015">Disulfide bond</keyword>
<accession>A0A0A8X6R0</accession>
<reference evidence="3 4" key="1">
    <citation type="submission" date="2013-06" db="EMBL/GenBank/DDBJ databases">
        <title>Whole genome shotgun sequence of Bacillus selenatarsenatis SF-1.</title>
        <authorList>
            <person name="Kuroda M."/>
            <person name="Sei K."/>
            <person name="Yamashita M."/>
            <person name="Ike M."/>
        </authorList>
    </citation>
    <scope>NUCLEOTIDE SEQUENCE [LARGE SCALE GENOMIC DNA]</scope>
    <source>
        <strain evidence="3 4">SF-1</strain>
    </source>
</reference>
<gene>
    <name evidence="3" type="ORF">SAMD00020551_3822</name>
</gene>
<dbReference type="GO" id="GO:0016491">
    <property type="term" value="F:oxidoreductase activity"/>
    <property type="evidence" value="ECO:0007669"/>
    <property type="project" value="InterPro"/>
</dbReference>
<dbReference type="Pfam" id="PF00578">
    <property type="entry name" value="AhpC-TSA"/>
    <property type="match status" value="1"/>
</dbReference>
<protein>
    <recommendedName>
        <fullName evidence="2">Alkyl hydroperoxide reductase subunit C/ Thiol specific antioxidant domain-containing protein</fullName>
    </recommendedName>
</protein>
<dbReference type="Proteomes" id="UP000031014">
    <property type="component" value="Unassembled WGS sequence"/>
</dbReference>
<dbReference type="EMBL" id="BASE01000089">
    <property type="protein sequence ID" value="GAM15665.1"/>
    <property type="molecule type" value="Genomic_DNA"/>
</dbReference>